<reference evidence="2" key="1">
    <citation type="submission" date="2021-02" db="EMBL/GenBank/DDBJ databases">
        <authorList>
            <person name="Nowell W R."/>
        </authorList>
    </citation>
    <scope>NUCLEOTIDE SEQUENCE</scope>
</reference>
<protein>
    <recommendedName>
        <fullName evidence="1">FHA domain-containing protein</fullName>
    </recommendedName>
</protein>
<feature type="non-terminal residue" evidence="2">
    <location>
        <position position="64"/>
    </location>
</feature>
<dbReference type="EMBL" id="CAJOBP010102831">
    <property type="protein sequence ID" value="CAF4980949.1"/>
    <property type="molecule type" value="Genomic_DNA"/>
</dbReference>
<feature type="domain" description="FHA" evidence="1">
    <location>
        <begin position="2"/>
        <end position="63"/>
    </location>
</feature>
<feature type="non-terminal residue" evidence="2">
    <location>
        <position position="1"/>
    </location>
</feature>
<gene>
    <name evidence="2" type="ORF">UJA718_LOCUS47836</name>
    <name evidence="3" type="ORF">UJA718_LOCUS49302</name>
</gene>
<proteinExistence type="predicted"/>
<dbReference type="Gene3D" id="2.60.200.20">
    <property type="match status" value="1"/>
</dbReference>
<organism evidence="2 4">
    <name type="scientific">Rotaria socialis</name>
    <dbReference type="NCBI Taxonomy" id="392032"/>
    <lineage>
        <taxon>Eukaryota</taxon>
        <taxon>Metazoa</taxon>
        <taxon>Spiralia</taxon>
        <taxon>Gnathifera</taxon>
        <taxon>Rotifera</taxon>
        <taxon>Eurotatoria</taxon>
        <taxon>Bdelloidea</taxon>
        <taxon>Philodinida</taxon>
        <taxon>Philodinidae</taxon>
        <taxon>Rotaria</taxon>
    </lineage>
</organism>
<evidence type="ECO:0000313" key="3">
    <source>
        <dbReference type="EMBL" id="CAF4980949.1"/>
    </source>
</evidence>
<dbReference type="GO" id="GO:0006302">
    <property type="term" value="P:double-strand break repair"/>
    <property type="evidence" value="ECO:0007669"/>
    <property type="project" value="InterPro"/>
</dbReference>
<dbReference type="GO" id="GO:0005634">
    <property type="term" value="C:nucleus"/>
    <property type="evidence" value="ECO:0007669"/>
    <property type="project" value="TreeGrafter"/>
</dbReference>
<dbReference type="Pfam" id="PF00498">
    <property type="entry name" value="FHA"/>
    <property type="match status" value="1"/>
</dbReference>
<dbReference type="SUPFAM" id="SSF49879">
    <property type="entry name" value="SMAD/FHA domain"/>
    <property type="match status" value="1"/>
</dbReference>
<dbReference type="InterPro" id="IPR008984">
    <property type="entry name" value="SMAD_FHA_dom_sf"/>
</dbReference>
<evidence type="ECO:0000313" key="4">
    <source>
        <dbReference type="Proteomes" id="UP000663873"/>
    </source>
</evidence>
<evidence type="ECO:0000259" key="1">
    <source>
        <dbReference type="Pfam" id="PF00498"/>
    </source>
</evidence>
<keyword evidence="4" id="KW-1185">Reference proteome</keyword>
<dbReference type="GO" id="GO:0003906">
    <property type="term" value="F:DNA-(apurinic or apyrimidinic site) endonuclease activity"/>
    <property type="evidence" value="ECO:0007669"/>
    <property type="project" value="InterPro"/>
</dbReference>
<dbReference type="PANTHER" id="PTHR21315:SF2">
    <property type="entry name" value="APRATAXIN AND PNK-LIKE FACTOR"/>
    <property type="match status" value="1"/>
</dbReference>
<dbReference type="EMBL" id="CAJOBP010092778">
    <property type="protein sequence ID" value="CAF4952767.1"/>
    <property type="molecule type" value="Genomic_DNA"/>
</dbReference>
<dbReference type="GO" id="GO:0035861">
    <property type="term" value="C:site of double-strand break"/>
    <property type="evidence" value="ECO:0007669"/>
    <property type="project" value="TreeGrafter"/>
</dbReference>
<dbReference type="InterPro" id="IPR000253">
    <property type="entry name" value="FHA_dom"/>
</dbReference>
<dbReference type="AlphaFoldDB" id="A0A821Y0V6"/>
<evidence type="ECO:0000313" key="2">
    <source>
        <dbReference type="EMBL" id="CAF4952767.1"/>
    </source>
</evidence>
<dbReference type="InterPro" id="IPR039253">
    <property type="entry name" value="APLF"/>
</dbReference>
<sequence length="64" mass="7225">VIVGRGSSLGCNEKKISRHHAELLLKDDNTLWITPTHANPVFYRPSNGKTIQLQKDVERELKDG</sequence>
<comment type="caution">
    <text evidence="2">The sequence shown here is derived from an EMBL/GenBank/DDBJ whole genome shotgun (WGS) entry which is preliminary data.</text>
</comment>
<accession>A0A821Y0V6</accession>
<dbReference type="PANTHER" id="PTHR21315">
    <property type="entry name" value="APRATAXIN AND PNK-LIKE FACTOR-RELATED"/>
    <property type="match status" value="1"/>
</dbReference>
<dbReference type="Proteomes" id="UP000663873">
    <property type="component" value="Unassembled WGS sequence"/>
</dbReference>
<dbReference type="GO" id="GO:0008408">
    <property type="term" value="F:3'-5' exonuclease activity"/>
    <property type="evidence" value="ECO:0007669"/>
    <property type="project" value="InterPro"/>
</dbReference>
<name>A0A821Y0V6_9BILA</name>